<feature type="modified residue" description="O-(pantetheine 4'-phosphoryl)serine" evidence="9">
    <location>
        <position position="37"/>
    </location>
</feature>
<dbReference type="GO" id="GO:0005829">
    <property type="term" value="C:cytosol"/>
    <property type="evidence" value="ECO:0007669"/>
    <property type="project" value="TreeGrafter"/>
</dbReference>
<dbReference type="InterPro" id="IPR036736">
    <property type="entry name" value="ACP-like_sf"/>
</dbReference>
<dbReference type="Pfam" id="PF00550">
    <property type="entry name" value="PP-binding"/>
    <property type="match status" value="1"/>
</dbReference>
<comment type="pathway">
    <text evidence="8">Glycolipid biosynthesis; KDO(2)-lipid A biosynthesis.</text>
</comment>
<dbReference type="GO" id="GO:0036104">
    <property type="term" value="P:Kdo2-lipid A biosynthetic process"/>
    <property type="evidence" value="ECO:0007669"/>
    <property type="project" value="UniProtKB-UniPathway"/>
</dbReference>
<evidence type="ECO:0000313" key="13">
    <source>
        <dbReference type="EMBL" id="QCI17747.1"/>
    </source>
</evidence>
<dbReference type="GO" id="GO:0000035">
    <property type="term" value="F:acyl binding"/>
    <property type="evidence" value="ECO:0007669"/>
    <property type="project" value="TreeGrafter"/>
</dbReference>
<dbReference type="NCBIfam" id="TIGR00517">
    <property type="entry name" value="acyl_carrier"/>
    <property type="match status" value="1"/>
</dbReference>
<accession>A0A4D6XS21</accession>
<dbReference type="FunFam" id="1.10.1200.10:FF:000001">
    <property type="entry name" value="Acyl carrier protein"/>
    <property type="match status" value="1"/>
</dbReference>
<evidence type="ECO:0000256" key="7">
    <source>
        <dbReference type="ARBA" id="ARBA00023160"/>
    </source>
</evidence>
<reference evidence="13 14" key="1">
    <citation type="submission" date="2018-12" db="EMBL/GenBank/DDBJ databases">
        <authorList>
            <person name="Chong R.A."/>
        </authorList>
    </citation>
    <scope>NUCLEOTIDE SEQUENCE [LARGE SCALE GENOMIC DNA]</scope>
    <source>
        <strain evidence="13 14">Ala</strain>
    </source>
</reference>
<keyword evidence="2 9" id="KW-0596">Phosphopantetheine</keyword>
<keyword evidence="9" id="KW-0963">Cytoplasm</keyword>
<reference evidence="13 14" key="2">
    <citation type="submission" date="2019-05" db="EMBL/GenBank/DDBJ databases">
        <title>Genome evolution of the obligate endosymbiont Buchnera aphidicola.</title>
        <authorList>
            <person name="Moran N.A."/>
        </authorList>
    </citation>
    <scope>NUCLEOTIDE SEQUENCE [LARGE SCALE GENOMIC DNA]</scope>
    <source>
        <strain evidence="13 14">Ala</strain>
    </source>
</reference>
<evidence type="ECO:0000256" key="11">
    <source>
        <dbReference type="RuleBase" id="RU003545"/>
    </source>
</evidence>
<dbReference type="GO" id="GO:0000036">
    <property type="term" value="F:acyl carrier activity"/>
    <property type="evidence" value="ECO:0007669"/>
    <property type="project" value="UniProtKB-UniRule"/>
</dbReference>
<dbReference type="AlphaFoldDB" id="A0A4D6XS21"/>
<evidence type="ECO:0000256" key="2">
    <source>
        <dbReference type="ARBA" id="ARBA00022450"/>
    </source>
</evidence>
<dbReference type="NCBIfam" id="NF002149">
    <property type="entry name" value="PRK00982.1-3"/>
    <property type="match status" value="1"/>
</dbReference>
<dbReference type="InterPro" id="IPR003231">
    <property type="entry name" value="ACP"/>
</dbReference>
<evidence type="ECO:0000256" key="4">
    <source>
        <dbReference type="ARBA" id="ARBA00022553"/>
    </source>
</evidence>
<comment type="similarity">
    <text evidence="9">Belongs to the acyl carrier protein (ACP) family.</text>
</comment>
<evidence type="ECO:0000256" key="5">
    <source>
        <dbReference type="ARBA" id="ARBA00022832"/>
    </source>
</evidence>
<evidence type="ECO:0000256" key="3">
    <source>
        <dbReference type="ARBA" id="ARBA00022516"/>
    </source>
</evidence>
<dbReference type="InterPro" id="IPR006162">
    <property type="entry name" value="Ppantetheine_attach_site"/>
</dbReference>
<sequence length="81" mass="9489">MKNIEERIKKIIIEKLDIKKENIFNDASFIDDLGADSLDTVELIMALEEEFDIEISDEEAEKINTVQKSIDYVKNYHLKNK</sequence>
<comment type="subcellular location">
    <subcellularLocation>
        <location evidence="9">Cytoplasm</location>
    </subcellularLocation>
</comment>
<feature type="domain" description="Carrier" evidence="12">
    <location>
        <begin position="2"/>
        <end position="77"/>
    </location>
</feature>
<dbReference type="UniPathway" id="UPA00360"/>
<dbReference type="Gene3D" id="1.10.1200.10">
    <property type="entry name" value="ACP-like"/>
    <property type="match status" value="1"/>
</dbReference>
<evidence type="ECO:0000256" key="10">
    <source>
        <dbReference type="NCBIfam" id="TIGR00517"/>
    </source>
</evidence>
<dbReference type="PANTHER" id="PTHR20863:SF76">
    <property type="entry name" value="CARRIER DOMAIN-CONTAINING PROTEIN"/>
    <property type="match status" value="1"/>
</dbReference>
<evidence type="ECO:0000256" key="1">
    <source>
        <dbReference type="ARBA" id="ARBA00003180"/>
    </source>
</evidence>
<comment type="PTM">
    <text evidence="9">4'-phosphopantetheine is transferred from CoA to a specific serine of apo-ACP by AcpS. This modification is essential for activity because fatty acids are bound in thioester linkage to the sulfhydryl of the prosthetic group.</text>
</comment>
<evidence type="ECO:0000256" key="8">
    <source>
        <dbReference type="ARBA" id="ARBA00024328"/>
    </source>
</evidence>
<name>A0A4D6XS21_9GAMM</name>
<dbReference type="HAMAP" id="MF_01217">
    <property type="entry name" value="Acyl_carrier"/>
    <property type="match status" value="1"/>
</dbReference>
<dbReference type="GO" id="GO:0016020">
    <property type="term" value="C:membrane"/>
    <property type="evidence" value="ECO:0007669"/>
    <property type="project" value="GOC"/>
</dbReference>
<dbReference type="NCBIfam" id="NF002150">
    <property type="entry name" value="PRK00982.1-4"/>
    <property type="match status" value="1"/>
</dbReference>
<organism evidence="13 14">
    <name type="scientific">Buchnera aphidicola</name>
    <name type="common">Acyrthosiphon lactucae</name>
    <dbReference type="NCBI Taxonomy" id="1241832"/>
    <lineage>
        <taxon>Bacteria</taxon>
        <taxon>Pseudomonadati</taxon>
        <taxon>Pseudomonadota</taxon>
        <taxon>Gammaproteobacteria</taxon>
        <taxon>Enterobacterales</taxon>
        <taxon>Erwiniaceae</taxon>
        <taxon>Buchnera</taxon>
    </lineage>
</organism>
<dbReference type="PROSITE" id="PS00012">
    <property type="entry name" value="PHOSPHOPANTETHEINE"/>
    <property type="match status" value="1"/>
</dbReference>
<keyword evidence="7 9" id="KW-0275">Fatty acid biosynthesis</keyword>
<comment type="pathway">
    <text evidence="9 11">Lipid metabolism; fatty acid biosynthesis.</text>
</comment>
<dbReference type="NCBIfam" id="NF002148">
    <property type="entry name" value="PRK00982.1-2"/>
    <property type="match status" value="1"/>
</dbReference>
<dbReference type="RefSeq" id="WP_158339533.1">
    <property type="nucleotide sequence ID" value="NZ_CP034891.1"/>
</dbReference>
<dbReference type="InterPro" id="IPR009081">
    <property type="entry name" value="PP-bd_ACP"/>
</dbReference>
<dbReference type="SUPFAM" id="SSF47336">
    <property type="entry name" value="ACP-like"/>
    <property type="match status" value="1"/>
</dbReference>
<dbReference type="UniPathway" id="UPA00094"/>
<evidence type="ECO:0000313" key="14">
    <source>
        <dbReference type="Proteomes" id="UP000298660"/>
    </source>
</evidence>
<keyword evidence="4 9" id="KW-0597">Phosphoprotein</keyword>
<gene>
    <name evidence="9" type="primary">acpP</name>
    <name evidence="13" type="ORF">D9V61_01795</name>
</gene>
<evidence type="ECO:0000259" key="12">
    <source>
        <dbReference type="PROSITE" id="PS50075"/>
    </source>
</evidence>
<dbReference type="NCBIfam" id="NF002151">
    <property type="entry name" value="PRK00982.1-5"/>
    <property type="match status" value="1"/>
</dbReference>
<dbReference type="PROSITE" id="PS50075">
    <property type="entry name" value="CARRIER"/>
    <property type="match status" value="1"/>
</dbReference>
<dbReference type="Proteomes" id="UP000298660">
    <property type="component" value="Chromosome"/>
</dbReference>
<dbReference type="PANTHER" id="PTHR20863">
    <property type="entry name" value="ACYL CARRIER PROTEIN"/>
    <property type="match status" value="1"/>
</dbReference>
<dbReference type="GO" id="GO:0009245">
    <property type="term" value="P:lipid A biosynthetic process"/>
    <property type="evidence" value="ECO:0007669"/>
    <property type="project" value="TreeGrafter"/>
</dbReference>
<keyword evidence="6 9" id="KW-0443">Lipid metabolism</keyword>
<evidence type="ECO:0000256" key="9">
    <source>
        <dbReference type="HAMAP-Rule" id="MF_01217"/>
    </source>
</evidence>
<dbReference type="EMBL" id="CP034891">
    <property type="protein sequence ID" value="QCI17747.1"/>
    <property type="molecule type" value="Genomic_DNA"/>
</dbReference>
<comment type="function">
    <text evidence="1 9 11">Carrier of the growing fatty acid chain in fatty acid biosynthesis.</text>
</comment>
<keyword evidence="5 9" id="KW-0276">Fatty acid metabolism</keyword>
<protein>
    <recommendedName>
        <fullName evidence="9 10">Acyl carrier protein</fullName>
        <shortName evidence="9">ACP</shortName>
    </recommendedName>
</protein>
<keyword evidence="3 9" id="KW-0444">Lipid biosynthesis</keyword>
<proteinExistence type="inferred from homology"/>
<evidence type="ECO:0000256" key="6">
    <source>
        <dbReference type="ARBA" id="ARBA00023098"/>
    </source>
</evidence>
<comment type="PTM">
    <text evidence="11">4'-phosphopantetheine is transferred from CoA to a specific serine of apo-ACP by acpS.</text>
</comment>